<dbReference type="EMBL" id="AOUO01000292">
    <property type="protein sequence ID" value="EOD66625.1"/>
    <property type="molecule type" value="Genomic_DNA"/>
</dbReference>
<gene>
    <name evidence="5" type="ORF">H480_20589</name>
</gene>
<accession>R1HSS9</accession>
<dbReference type="GO" id="GO:0016491">
    <property type="term" value="F:oxidoreductase activity"/>
    <property type="evidence" value="ECO:0007669"/>
    <property type="project" value="InterPro"/>
</dbReference>
<evidence type="ECO:0000256" key="3">
    <source>
        <dbReference type="ARBA" id="ARBA00023014"/>
    </source>
</evidence>
<sequence length="76" mass="7837">MASEVATFCPLCVSRCGATATVENGRLLALKPLPGHPTGQAIDVFEAQARTEEAGRVGRELTALKASLGPRCARGG</sequence>
<dbReference type="AlphaFoldDB" id="R1HSS9"/>
<dbReference type="Gene3D" id="2.20.25.90">
    <property type="entry name" value="ADC-like domains"/>
    <property type="match status" value="1"/>
</dbReference>
<comment type="caution">
    <text evidence="5">The sequence shown here is derived from an EMBL/GenBank/DDBJ whole genome shotgun (WGS) entry which is preliminary data.</text>
</comment>
<dbReference type="eggNOG" id="COG0243">
    <property type="taxonomic scope" value="Bacteria"/>
</dbReference>
<reference evidence="5 6" key="1">
    <citation type="submission" date="2013-02" db="EMBL/GenBank/DDBJ databases">
        <title>Draft genome sequence of Amycolatopsis vancoresmycina strain DSM 44592T.</title>
        <authorList>
            <person name="Kumar S."/>
            <person name="Kaur N."/>
            <person name="Kaur C."/>
            <person name="Raghava G.P.S."/>
            <person name="Mayilraj S."/>
        </authorList>
    </citation>
    <scope>NUCLEOTIDE SEQUENCE [LARGE SCALE GENOMIC DNA]</scope>
    <source>
        <strain evidence="5 6">DSM 44592</strain>
    </source>
</reference>
<feature type="domain" description="4Fe-4S Mo/W bis-MGD-type" evidence="4">
    <location>
        <begin position="2"/>
        <end position="66"/>
    </location>
</feature>
<evidence type="ECO:0000313" key="6">
    <source>
        <dbReference type="Proteomes" id="UP000014139"/>
    </source>
</evidence>
<evidence type="ECO:0000259" key="4">
    <source>
        <dbReference type="PROSITE" id="PS51669"/>
    </source>
</evidence>
<proteinExistence type="predicted"/>
<dbReference type="RefSeq" id="WP_003090052.1">
    <property type="nucleotide sequence ID" value="NZ_AOUO01000292.1"/>
</dbReference>
<organism evidence="5 6">
    <name type="scientific">Amycolatopsis vancoresmycina DSM 44592</name>
    <dbReference type="NCBI Taxonomy" id="1292037"/>
    <lineage>
        <taxon>Bacteria</taxon>
        <taxon>Bacillati</taxon>
        <taxon>Actinomycetota</taxon>
        <taxon>Actinomycetes</taxon>
        <taxon>Pseudonocardiales</taxon>
        <taxon>Pseudonocardiaceae</taxon>
        <taxon>Amycolatopsis</taxon>
    </lineage>
</organism>
<dbReference type="Proteomes" id="UP000014139">
    <property type="component" value="Unassembled WGS sequence"/>
</dbReference>
<dbReference type="GO" id="GO:0046872">
    <property type="term" value="F:metal ion binding"/>
    <property type="evidence" value="ECO:0007669"/>
    <property type="project" value="UniProtKB-KW"/>
</dbReference>
<protein>
    <submittedName>
        <fullName evidence="5">Molybdopterin oxidoreductase</fullName>
    </submittedName>
</protein>
<dbReference type="SUPFAM" id="SSF53706">
    <property type="entry name" value="Formate dehydrogenase/DMSO reductase, domains 1-3"/>
    <property type="match status" value="1"/>
</dbReference>
<evidence type="ECO:0000313" key="5">
    <source>
        <dbReference type="EMBL" id="EOD66625.1"/>
    </source>
</evidence>
<dbReference type="InterPro" id="IPR006963">
    <property type="entry name" value="Mopterin_OxRdtase_4Fe-4S_dom"/>
</dbReference>
<evidence type="ECO:0000256" key="2">
    <source>
        <dbReference type="ARBA" id="ARBA00023004"/>
    </source>
</evidence>
<dbReference type="PROSITE" id="PS51669">
    <property type="entry name" value="4FE4S_MOW_BIS_MGD"/>
    <property type="match status" value="1"/>
</dbReference>
<keyword evidence="6" id="KW-1185">Reference proteome</keyword>
<keyword evidence="3" id="KW-0411">Iron-sulfur</keyword>
<dbReference type="Pfam" id="PF04879">
    <property type="entry name" value="Molybdop_Fe4S4"/>
    <property type="match status" value="1"/>
</dbReference>
<name>R1HSS9_9PSEU</name>
<keyword evidence="2" id="KW-0408">Iron</keyword>
<evidence type="ECO:0000256" key="1">
    <source>
        <dbReference type="ARBA" id="ARBA00022723"/>
    </source>
</evidence>
<dbReference type="OrthoDB" id="7376058at2"/>
<dbReference type="GO" id="GO:0051536">
    <property type="term" value="F:iron-sulfur cluster binding"/>
    <property type="evidence" value="ECO:0007669"/>
    <property type="project" value="UniProtKB-KW"/>
</dbReference>
<keyword evidence="1" id="KW-0479">Metal-binding</keyword>